<reference evidence="2" key="1">
    <citation type="submission" date="2015-06" db="EMBL/GenBank/DDBJ databases">
        <title>Expansion of signal transduction pathways in fungi by whole-genome duplication.</title>
        <authorList>
            <consortium name="DOE Joint Genome Institute"/>
            <person name="Corrochano L.M."/>
            <person name="Kuo A."/>
            <person name="Marcet-Houben M."/>
            <person name="Polaino S."/>
            <person name="Salamov A."/>
            <person name="Villalobos J.M."/>
            <person name="Alvarez M.I."/>
            <person name="Avalos J."/>
            <person name="Benito E.P."/>
            <person name="Benoit I."/>
            <person name="Burger G."/>
            <person name="Camino L.P."/>
            <person name="Canovas D."/>
            <person name="Cerda-Olmedo E."/>
            <person name="Cheng J.-F."/>
            <person name="Dominguez A."/>
            <person name="Elias M."/>
            <person name="Eslava A.P."/>
            <person name="Glaser F."/>
            <person name="Grimwood J."/>
            <person name="Gutierrez G."/>
            <person name="Heitman J."/>
            <person name="Henrissat B."/>
            <person name="Iturriaga E.A."/>
            <person name="Lang B.F."/>
            <person name="Lavin J.L."/>
            <person name="Lee S."/>
            <person name="Li W."/>
            <person name="Lindquist E."/>
            <person name="Lopez-Garcia S."/>
            <person name="Luque E.M."/>
            <person name="Marcos A.T."/>
            <person name="Martin J."/>
            <person name="McCluskey K."/>
            <person name="Medina H.R."/>
            <person name="Miralles-Duran A."/>
            <person name="Miyazaki A."/>
            <person name="Munoz-Torres E."/>
            <person name="Oguiza J.A."/>
            <person name="Ohm R."/>
            <person name="Olmedo M."/>
            <person name="Orejas M."/>
            <person name="Ortiz-Castellanos L."/>
            <person name="Pisabarro A.G."/>
            <person name="Rodriguez-Romero J."/>
            <person name="Ruiz-Herrera J."/>
            <person name="Ruiz-Vazquez R."/>
            <person name="Sanz C."/>
            <person name="Schackwitz W."/>
            <person name="Schmutz J."/>
            <person name="Shahriari M."/>
            <person name="Shelest E."/>
            <person name="Silva-Franco F."/>
            <person name="Soanes D."/>
            <person name="Syed K."/>
            <person name="Tagua V.G."/>
            <person name="Talbot N.J."/>
            <person name="Thon M."/>
            <person name="De vries R.P."/>
            <person name="Wiebenga A."/>
            <person name="Yadav J.S."/>
            <person name="Braun E.L."/>
            <person name="Baker S."/>
            <person name="Garre V."/>
            <person name="Horwitz B."/>
            <person name="Torres-Martinez S."/>
            <person name="Idnurm A."/>
            <person name="Herrera-Estrella A."/>
            <person name="Gabaldon T."/>
            <person name="Grigoriev I.V."/>
        </authorList>
    </citation>
    <scope>NUCLEOTIDE SEQUENCE [LARGE SCALE GENOMIC DNA]</scope>
    <source>
        <strain evidence="2">NRRL 1555(-)</strain>
    </source>
</reference>
<dbReference type="RefSeq" id="XP_018284989.1">
    <property type="nucleotide sequence ID" value="XM_018432773.1"/>
</dbReference>
<protein>
    <submittedName>
        <fullName evidence="1">Uncharacterized protein</fullName>
    </submittedName>
</protein>
<dbReference type="InParanoid" id="A0A167JYZ2"/>
<dbReference type="AlphaFoldDB" id="A0A167JYZ2"/>
<sequence length="56" mass="6293">MLVAECVHDQVAQNALLGLVKAYSLLMSWELSVEEQTSIKKNIIAWNTYLETLVAN</sequence>
<accession>A0A167JYZ2</accession>
<evidence type="ECO:0000313" key="2">
    <source>
        <dbReference type="Proteomes" id="UP000077315"/>
    </source>
</evidence>
<dbReference type="Proteomes" id="UP000077315">
    <property type="component" value="Unassembled WGS sequence"/>
</dbReference>
<dbReference type="GeneID" id="28993679"/>
<keyword evidence="2" id="KW-1185">Reference proteome</keyword>
<proteinExistence type="predicted"/>
<name>A0A167JYZ2_PHYB8</name>
<evidence type="ECO:0000313" key="1">
    <source>
        <dbReference type="EMBL" id="OAD66949.1"/>
    </source>
</evidence>
<organism evidence="1 2">
    <name type="scientific">Phycomyces blakesleeanus (strain ATCC 8743b / DSM 1359 / FGSC 10004 / NBRC 33097 / NRRL 1555)</name>
    <dbReference type="NCBI Taxonomy" id="763407"/>
    <lineage>
        <taxon>Eukaryota</taxon>
        <taxon>Fungi</taxon>
        <taxon>Fungi incertae sedis</taxon>
        <taxon>Mucoromycota</taxon>
        <taxon>Mucoromycotina</taxon>
        <taxon>Mucoromycetes</taxon>
        <taxon>Mucorales</taxon>
        <taxon>Phycomycetaceae</taxon>
        <taxon>Phycomyces</taxon>
    </lineage>
</organism>
<gene>
    <name evidence="1" type="ORF">PHYBLDRAFT_151887</name>
</gene>
<dbReference type="EMBL" id="KV441026">
    <property type="protein sequence ID" value="OAD66949.1"/>
    <property type="molecule type" value="Genomic_DNA"/>
</dbReference>
<dbReference type="VEuPathDB" id="FungiDB:PHYBLDRAFT_151887"/>